<dbReference type="Proteomes" id="UP000596176">
    <property type="component" value="Chromosome"/>
</dbReference>
<dbReference type="Gene3D" id="3.40.190.290">
    <property type="match status" value="1"/>
</dbReference>
<dbReference type="InterPro" id="IPR036390">
    <property type="entry name" value="WH_DNA-bd_sf"/>
</dbReference>
<dbReference type="InterPro" id="IPR000847">
    <property type="entry name" value="LysR_HTH_N"/>
</dbReference>
<reference evidence="6 7" key="1">
    <citation type="submission" date="2021-01" db="EMBL/GenBank/DDBJ databases">
        <title>Chromosome sequence of Serratia proteamaculans strain 94 rif-r, isolated from spoiled beef.</title>
        <authorList>
            <person name="Zaytseva Y.V."/>
            <person name="Iablokov S.N."/>
            <person name="Klyukina A."/>
        </authorList>
    </citation>
    <scope>NUCLEOTIDE SEQUENCE [LARGE SCALE GENOMIC DNA]</scope>
    <source>
        <strain evidence="6 7">94 rif-r</strain>
    </source>
</reference>
<proteinExistence type="inferred from homology"/>
<dbReference type="PANTHER" id="PTHR30537">
    <property type="entry name" value="HTH-TYPE TRANSCRIPTIONAL REGULATOR"/>
    <property type="match status" value="1"/>
</dbReference>
<evidence type="ECO:0000256" key="2">
    <source>
        <dbReference type="ARBA" id="ARBA00023015"/>
    </source>
</evidence>
<keyword evidence="4" id="KW-0804">Transcription</keyword>
<evidence type="ECO:0000256" key="4">
    <source>
        <dbReference type="ARBA" id="ARBA00023163"/>
    </source>
</evidence>
<comment type="similarity">
    <text evidence="1">Belongs to the LysR transcriptional regulatory family.</text>
</comment>
<evidence type="ECO:0000313" key="6">
    <source>
        <dbReference type="EMBL" id="QQX54072.1"/>
    </source>
</evidence>
<dbReference type="Pfam" id="PF00126">
    <property type="entry name" value="HTH_1"/>
    <property type="match status" value="1"/>
</dbReference>
<dbReference type="EMBL" id="CP068391">
    <property type="protein sequence ID" value="QQX54072.1"/>
    <property type="molecule type" value="Genomic_DNA"/>
</dbReference>
<dbReference type="PANTHER" id="PTHR30537:SF3">
    <property type="entry name" value="TRANSCRIPTIONAL REGULATORY PROTEIN"/>
    <property type="match status" value="1"/>
</dbReference>
<dbReference type="GO" id="GO:0003700">
    <property type="term" value="F:DNA-binding transcription factor activity"/>
    <property type="evidence" value="ECO:0007669"/>
    <property type="project" value="InterPro"/>
</dbReference>
<name>A0A7U0N7T0_SERPR</name>
<feature type="domain" description="HTH lysR-type" evidence="5">
    <location>
        <begin position="2"/>
        <end position="59"/>
    </location>
</feature>
<dbReference type="InterPro" id="IPR036388">
    <property type="entry name" value="WH-like_DNA-bd_sf"/>
</dbReference>
<dbReference type="SUPFAM" id="SSF46785">
    <property type="entry name" value="Winged helix' DNA-binding domain"/>
    <property type="match status" value="1"/>
</dbReference>
<dbReference type="PROSITE" id="PS50931">
    <property type="entry name" value="HTH_LYSR"/>
    <property type="match status" value="1"/>
</dbReference>
<dbReference type="InterPro" id="IPR058163">
    <property type="entry name" value="LysR-type_TF_proteobact-type"/>
</dbReference>
<dbReference type="AlphaFoldDB" id="A0A7U0N7T0"/>
<accession>A0A7U0N7T0</accession>
<evidence type="ECO:0000259" key="5">
    <source>
        <dbReference type="PROSITE" id="PS50931"/>
    </source>
</evidence>
<evidence type="ECO:0000256" key="1">
    <source>
        <dbReference type="ARBA" id="ARBA00009437"/>
    </source>
</evidence>
<dbReference type="RefSeq" id="WP_207975976.1">
    <property type="nucleotide sequence ID" value="NZ_CBCPIO010000004.1"/>
</dbReference>
<dbReference type="GO" id="GO:0006351">
    <property type="term" value="P:DNA-templated transcription"/>
    <property type="evidence" value="ECO:0007669"/>
    <property type="project" value="TreeGrafter"/>
</dbReference>
<evidence type="ECO:0000256" key="3">
    <source>
        <dbReference type="ARBA" id="ARBA00023125"/>
    </source>
</evidence>
<sequence length="292" mass="31867">MFNWEDLHYFMVFAREKSLSGAARSLKVDHATVARRIASLEMALALKLVDRRPRSYLLTVDGQRIAAQGDSMTLNAFAISRSALNGQQGVAGEVTLSVPPVMGLKLIAPRIAQLQRRYPDLQLILLAETANVSLLRGEADIAIRLSRVSESDLVTRKMGTVEFGLYANANYLRVTPEAERGFIGYHDERAASVQQKWLQDQAGERPLVMRSNDLMIQAAAAAAGAGIALLPHFVGQELGLEPLAAAQSLQREIWLTVHDDIRHAPGIAAVTAFLLDCYAGVPGITRLVDNLS</sequence>
<dbReference type="SUPFAM" id="SSF53850">
    <property type="entry name" value="Periplasmic binding protein-like II"/>
    <property type="match status" value="1"/>
</dbReference>
<keyword evidence="2" id="KW-0805">Transcription regulation</keyword>
<evidence type="ECO:0000313" key="7">
    <source>
        <dbReference type="Proteomes" id="UP000596176"/>
    </source>
</evidence>
<keyword evidence="3" id="KW-0238">DNA-binding</keyword>
<protein>
    <submittedName>
        <fullName evidence="6">LysR family transcriptional regulator</fullName>
    </submittedName>
</protein>
<dbReference type="Pfam" id="PF03466">
    <property type="entry name" value="LysR_substrate"/>
    <property type="match status" value="1"/>
</dbReference>
<dbReference type="Gene3D" id="1.10.10.10">
    <property type="entry name" value="Winged helix-like DNA-binding domain superfamily/Winged helix DNA-binding domain"/>
    <property type="match status" value="1"/>
</dbReference>
<dbReference type="GO" id="GO:0043565">
    <property type="term" value="F:sequence-specific DNA binding"/>
    <property type="evidence" value="ECO:0007669"/>
    <property type="project" value="TreeGrafter"/>
</dbReference>
<organism evidence="6 7">
    <name type="scientific">Serratia proteamaculans</name>
    <dbReference type="NCBI Taxonomy" id="28151"/>
    <lineage>
        <taxon>Bacteria</taxon>
        <taxon>Pseudomonadati</taxon>
        <taxon>Pseudomonadota</taxon>
        <taxon>Gammaproteobacteria</taxon>
        <taxon>Enterobacterales</taxon>
        <taxon>Yersiniaceae</taxon>
        <taxon>Serratia</taxon>
    </lineage>
</organism>
<gene>
    <name evidence="6" type="ORF">JKX24_03295</name>
</gene>
<dbReference type="InterPro" id="IPR005119">
    <property type="entry name" value="LysR_subst-bd"/>
</dbReference>